<comment type="caution">
    <text evidence="10">The sequence shown here is derived from an EMBL/GenBank/DDBJ whole genome shotgun (WGS) entry which is preliminary data.</text>
</comment>
<evidence type="ECO:0000256" key="4">
    <source>
        <dbReference type="ARBA" id="ARBA00022563"/>
    </source>
</evidence>
<evidence type="ECO:0000259" key="9">
    <source>
        <dbReference type="PROSITE" id="PS51330"/>
    </source>
</evidence>
<dbReference type="UniPathway" id="UPA00077">
    <property type="reaction ID" value="UER00158"/>
</dbReference>
<feature type="domain" description="DHFR" evidence="9">
    <location>
        <begin position="2"/>
        <end position="157"/>
    </location>
</feature>
<accession>A0A5C8NQ80</accession>
<dbReference type="GO" id="GO:0005829">
    <property type="term" value="C:cytosol"/>
    <property type="evidence" value="ECO:0007669"/>
    <property type="project" value="TreeGrafter"/>
</dbReference>
<dbReference type="EC" id="1.5.1.3" evidence="3 7"/>
<comment type="similarity">
    <text evidence="2 7 8">Belongs to the dihydrofolate reductase family.</text>
</comment>
<keyword evidence="6 7" id="KW-0560">Oxidoreductase</keyword>
<comment type="function">
    <text evidence="7">Key enzyme in folate metabolism. Catalyzes an essential reaction for de novo glycine and purine synthesis, and for DNA precursor synthesis.</text>
</comment>
<name>A0A5C8NQ80_9ACTN</name>
<evidence type="ECO:0000256" key="8">
    <source>
        <dbReference type="RuleBase" id="RU004474"/>
    </source>
</evidence>
<dbReference type="RefSeq" id="WP_147683756.1">
    <property type="nucleotide sequence ID" value="NZ_VDUX01000001.1"/>
</dbReference>
<dbReference type="Proteomes" id="UP000321571">
    <property type="component" value="Unassembled WGS sequence"/>
</dbReference>
<dbReference type="GO" id="GO:0046654">
    <property type="term" value="P:tetrahydrofolate biosynthetic process"/>
    <property type="evidence" value="ECO:0007669"/>
    <property type="project" value="UniProtKB-UniPathway"/>
</dbReference>
<organism evidence="10 11">
    <name type="scientific">Aeromicrobium terrae</name>
    <dbReference type="NCBI Taxonomy" id="2498846"/>
    <lineage>
        <taxon>Bacteria</taxon>
        <taxon>Bacillati</taxon>
        <taxon>Actinomycetota</taxon>
        <taxon>Actinomycetes</taxon>
        <taxon>Propionibacteriales</taxon>
        <taxon>Nocardioidaceae</taxon>
        <taxon>Aeromicrobium</taxon>
    </lineage>
</organism>
<dbReference type="PIRSF" id="PIRSF000194">
    <property type="entry name" value="DHFR"/>
    <property type="match status" value="1"/>
</dbReference>
<dbReference type="AlphaFoldDB" id="A0A5C8NQ80"/>
<evidence type="ECO:0000256" key="1">
    <source>
        <dbReference type="ARBA" id="ARBA00004903"/>
    </source>
</evidence>
<evidence type="ECO:0000256" key="3">
    <source>
        <dbReference type="ARBA" id="ARBA00012856"/>
    </source>
</evidence>
<dbReference type="InterPro" id="IPR024072">
    <property type="entry name" value="DHFR-like_dom_sf"/>
</dbReference>
<dbReference type="PANTHER" id="PTHR48069">
    <property type="entry name" value="DIHYDROFOLATE REDUCTASE"/>
    <property type="match status" value="1"/>
</dbReference>
<evidence type="ECO:0000256" key="6">
    <source>
        <dbReference type="ARBA" id="ARBA00023002"/>
    </source>
</evidence>
<reference evidence="10 11" key="1">
    <citation type="submission" date="2019-06" db="EMBL/GenBank/DDBJ databases">
        <title>Aeromicrobium sp. nov., isolated from a maize field.</title>
        <authorList>
            <person name="Lin S.-Y."/>
            <person name="Tsai C.-F."/>
            <person name="Young C.-C."/>
        </authorList>
    </citation>
    <scope>NUCLEOTIDE SEQUENCE [LARGE SCALE GENOMIC DNA]</scope>
    <source>
        <strain evidence="10 11">CC-CFT486</strain>
    </source>
</reference>
<sequence length="157" mass="17160">MTVTLVVAMGSNGVIGVDNALPWRLPEDLAHFKQLTLGHPMIMGRTTFESIGRPLPGRTTIVLTRDASWSAEGVETAPDLDAALARAQELDDDVFVVGGGQVYAEALERDLVDLLCVTRVAQSPDGDTRFPAVDWERWRPVGSIQHDGFEIVTYERG</sequence>
<dbReference type="CDD" id="cd00209">
    <property type="entry name" value="DHFR"/>
    <property type="match status" value="1"/>
</dbReference>
<evidence type="ECO:0000313" key="11">
    <source>
        <dbReference type="Proteomes" id="UP000321571"/>
    </source>
</evidence>
<evidence type="ECO:0000256" key="2">
    <source>
        <dbReference type="ARBA" id="ARBA00009539"/>
    </source>
</evidence>
<comment type="catalytic activity">
    <reaction evidence="7">
        <text>(6S)-5,6,7,8-tetrahydrofolate + NADP(+) = 7,8-dihydrofolate + NADPH + H(+)</text>
        <dbReference type="Rhea" id="RHEA:15009"/>
        <dbReference type="ChEBI" id="CHEBI:15378"/>
        <dbReference type="ChEBI" id="CHEBI:57451"/>
        <dbReference type="ChEBI" id="CHEBI:57453"/>
        <dbReference type="ChEBI" id="CHEBI:57783"/>
        <dbReference type="ChEBI" id="CHEBI:58349"/>
        <dbReference type="EC" id="1.5.1.3"/>
    </reaction>
</comment>
<dbReference type="InterPro" id="IPR001796">
    <property type="entry name" value="DHFR_dom"/>
</dbReference>
<proteinExistence type="inferred from homology"/>
<dbReference type="GO" id="GO:0050661">
    <property type="term" value="F:NADP binding"/>
    <property type="evidence" value="ECO:0007669"/>
    <property type="project" value="InterPro"/>
</dbReference>
<dbReference type="PROSITE" id="PS51330">
    <property type="entry name" value="DHFR_2"/>
    <property type="match status" value="1"/>
</dbReference>
<evidence type="ECO:0000256" key="5">
    <source>
        <dbReference type="ARBA" id="ARBA00022857"/>
    </source>
</evidence>
<dbReference type="PROSITE" id="PS00075">
    <property type="entry name" value="DHFR_1"/>
    <property type="match status" value="1"/>
</dbReference>
<keyword evidence="11" id="KW-1185">Reference proteome</keyword>
<dbReference type="InterPro" id="IPR012259">
    <property type="entry name" value="DHFR"/>
</dbReference>
<keyword evidence="4 7" id="KW-0554">One-carbon metabolism</keyword>
<dbReference type="OrthoDB" id="9804315at2"/>
<dbReference type="GO" id="GO:0046452">
    <property type="term" value="P:dihydrofolate metabolic process"/>
    <property type="evidence" value="ECO:0007669"/>
    <property type="project" value="TreeGrafter"/>
</dbReference>
<comment type="pathway">
    <text evidence="1 7">Cofactor biosynthesis; tetrahydrofolate biosynthesis; 5,6,7,8-tetrahydrofolate from 7,8-dihydrofolate: step 1/1.</text>
</comment>
<protein>
    <recommendedName>
        <fullName evidence="3 7">Dihydrofolate reductase</fullName>
        <ecNumber evidence="3 7">1.5.1.3</ecNumber>
    </recommendedName>
</protein>
<dbReference type="InterPro" id="IPR017925">
    <property type="entry name" value="DHFR_CS"/>
</dbReference>
<dbReference type="GO" id="GO:0046655">
    <property type="term" value="P:folic acid metabolic process"/>
    <property type="evidence" value="ECO:0007669"/>
    <property type="project" value="TreeGrafter"/>
</dbReference>
<dbReference type="GO" id="GO:0004146">
    <property type="term" value="F:dihydrofolate reductase activity"/>
    <property type="evidence" value="ECO:0007669"/>
    <property type="project" value="UniProtKB-EC"/>
</dbReference>
<gene>
    <name evidence="10" type="ORF">FHP06_03405</name>
</gene>
<dbReference type="PRINTS" id="PR00070">
    <property type="entry name" value="DHFR"/>
</dbReference>
<dbReference type="Gene3D" id="3.40.430.10">
    <property type="entry name" value="Dihydrofolate Reductase, subunit A"/>
    <property type="match status" value="1"/>
</dbReference>
<dbReference type="Pfam" id="PF00186">
    <property type="entry name" value="DHFR_1"/>
    <property type="match status" value="1"/>
</dbReference>
<dbReference type="PANTHER" id="PTHR48069:SF3">
    <property type="entry name" value="DIHYDROFOLATE REDUCTASE"/>
    <property type="match status" value="1"/>
</dbReference>
<evidence type="ECO:0000256" key="7">
    <source>
        <dbReference type="PIRNR" id="PIRNR000194"/>
    </source>
</evidence>
<evidence type="ECO:0000313" key="10">
    <source>
        <dbReference type="EMBL" id="TXL63286.1"/>
    </source>
</evidence>
<keyword evidence="5 7" id="KW-0521">NADP</keyword>
<dbReference type="SUPFAM" id="SSF53597">
    <property type="entry name" value="Dihydrofolate reductase-like"/>
    <property type="match status" value="1"/>
</dbReference>
<dbReference type="EMBL" id="VDUX01000001">
    <property type="protein sequence ID" value="TXL63286.1"/>
    <property type="molecule type" value="Genomic_DNA"/>
</dbReference>
<dbReference type="GO" id="GO:0006730">
    <property type="term" value="P:one-carbon metabolic process"/>
    <property type="evidence" value="ECO:0007669"/>
    <property type="project" value="UniProtKB-KW"/>
</dbReference>